<gene>
    <name evidence="7" type="ORF">SAMN05443507_10121</name>
</gene>
<accession>A0A1M6JQF4</accession>
<comment type="similarity">
    <text evidence="2">Belongs to the isochorismate synthase family.</text>
</comment>
<dbReference type="InterPro" id="IPR004561">
    <property type="entry name" value="IsoChor_synthase"/>
</dbReference>
<dbReference type="GO" id="GO:0008909">
    <property type="term" value="F:isochorismate synthase activity"/>
    <property type="evidence" value="ECO:0007669"/>
    <property type="project" value="UniProtKB-EC"/>
</dbReference>
<feature type="domain" description="Chorismate-utilising enzyme C-terminal" evidence="6">
    <location>
        <begin position="198"/>
        <end position="450"/>
    </location>
</feature>
<evidence type="ECO:0000256" key="3">
    <source>
        <dbReference type="ARBA" id="ARBA00012824"/>
    </source>
</evidence>
<evidence type="ECO:0000256" key="5">
    <source>
        <dbReference type="ARBA" id="ARBA00041564"/>
    </source>
</evidence>
<dbReference type="Proteomes" id="UP000184016">
    <property type="component" value="Unassembled WGS sequence"/>
</dbReference>
<evidence type="ECO:0000313" key="7">
    <source>
        <dbReference type="EMBL" id="SHJ48904.1"/>
    </source>
</evidence>
<sequence length="461" mass="52932">MADVRSTLNLLRILEQLSHLVLQLQTSLPDEARSKRWLAVSLDSSEPDWREWILQLEQSAIEYRYFYDPVLKRHFLSVGSLKEFAICGENRFHAVEQEWQRWLRDIWRPSNCPLFVLPGFSFAPRHESKGWVGWPDAQLVLPQLLLMGNETSFTAVGLFEQQQPNFVLSGYWHKKPVEEQRLTVDALLEEFRNSVESKNAWERRVLHATEILKSHGDLEKVVLARLSLHATETLPSTAWKLLQKEYPDNFHFIFQHQGMTWLGASPERLLTVMGNRFYADALAGTERRGRTDKEDKAMGQALLKSRKNRQEHVAVVHYLQEKIQHICHHIQIPDLPILKKLANVQHLYTPVTAELLDGVSLADALKTLHPTPAVAGLPVSDALAYIRQEEPWARGWYAGTLGWMDSEGNGSFAVALRSGLYLHRFIAVFAGAGIMSDSLPEEEWKETEMKMLPIRRAFGIF</sequence>
<name>A0A1M6JQF4_9BACL</name>
<dbReference type="EC" id="5.4.4.2" evidence="3"/>
<keyword evidence="4" id="KW-0413">Isomerase</keyword>
<dbReference type="PANTHER" id="PTHR42839:SF2">
    <property type="entry name" value="ISOCHORISMATE SYNTHASE ENTC"/>
    <property type="match status" value="1"/>
</dbReference>
<proteinExistence type="inferred from homology"/>
<dbReference type="STRING" id="1830138.SAMN05443507_10121"/>
<dbReference type="InterPro" id="IPR005801">
    <property type="entry name" value="ADC_synthase"/>
</dbReference>
<dbReference type="Gene3D" id="3.60.120.10">
    <property type="entry name" value="Anthranilate synthase"/>
    <property type="match status" value="1"/>
</dbReference>
<dbReference type="AlphaFoldDB" id="A0A1M6JQF4"/>
<evidence type="ECO:0000259" key="6">
    <source>
        <dbReference type="Pfam" id="PF00425"/>
    </source>
</evidence>
<dbReference type="Pfam" id="PF00425">
    <property type="entry name" value="Chorismate_bind"/>
    <property type="match status" value="1"/>
</dbReference>
<organism evidence="7 8">
    <name type="scientific">Alicyclobacillus tolerans</name>
    <dbReference type="NCBI Taxonomy" id="90970"/>
    <lineage>
        <taxon>Bacteria</taxon>
        <taxon>Bacillati</taxon>
        <taxon>Bacillota</taxon>
        <taxon>Bacilli</taxon>
        <taxon>Bacillales</taxon>
        <taxon>Alicyclobacillaceae</taxon>
        <taxon>Alicyclobacillus</taxon>
    </lineage>
</organism>
<dbReference type="InterPro" id="IPR015890">
    <property type="entry name" value="Chorismate_C"/>
</dbReference>
<comment type="catalytic activity">
    <reaction evidence="1">
        <text>chorismate = isochorismate</text>
        <dbReference type="Rhea" id="RHEA:18985"/>
        <dbReference type="ChEBI" id="CHEBI:29748"/>
        <dbReference type="ChEBI" id="CHEBI:29780"/>
        <dbReference type="EC" id="5.4.4.2"/>
    </reaction>
</comment>
<dbReference type="OrthoDB" id="9803598at2"/>
<evidence type="ECO:0000256" key="1">
    <source>
        <dbReference type="ARBA" id="ARBA00000799"/>
    </source>
</evidence>
<dbReference type="PANTHER" id="PTHR42839">
    <property type="entry name" value="ISOCHORISMATE SYNTHASE ENTC"/>
    <property type="match status" value="1"/>
</dbReference>
<reference evidence="8" key="1">
    <citation type="submission" date="2016-11" db="EMBL/GenBank/DDBJ databases">
        <authorList>
            <person name="Varghese N."/>
            <person name="Submissions S."/>
        </authorList>
    </citation>
    <scope>NUCLEOTIDE SEQUENCE [LARGE SCALE GENOMIC DNA]</scope>
    <source>
        <strain evidence="8">USBA-503</strain>
    </source>
</reference>
<dbReference type="EMBL" id="FRAF01000001">
    <property type="protein sequence ID" value="SHJ48904.1"/>
    <property type="molecule type" value="Genomic_DNA"/>
</dbReference>
<evidence type="ECO:0000313" key="8">
    <source>
        <dbReference type="Proteomes" id="UP000184016"/>
    </source>
</evidence>
<dbReference type="RefSeq" id="WP_072872544.1">
    <property type="nucleotide sequence ID" value="NZ_FRAF01000001.1"/>
</dbReference>
<protein>
    <recommendedName>
        <fullName evidence="3">isochorismate synthase</fullName>
        <ecNumber evidence="3">5.4.4.2</ecNumber>
    </recommendedName>
    <alternativeName>
        <fullName evidence="5">Isochorismate mutase</fullName>
    </alternativeName>
</protein>
<evidence type="ECO:0000256" key="2">
    <source>
        <dbReference type="ARBA" id="ARBA00005297"/>
    </source>
</evidence>
<evidence type="ECO:0000256" key="4">
    <source>
        <dbReference type="ARBA" id="ARBA00023235"/>
    </source>
</evidence>
<keyword evidence="8" id="KW-1185">Reference proteome</keyword>
<dbReference type="NCBIfam" id="TIGR00543">
    <property type="entry name" value="isochor_syn"/>
    <property type="match status" value="1"/>
</dbReference>
<dbReference type="SUPFAM" id="SSF56322">
    <property type="entry name" value="ADC synthase"/>
    <property type="match status" value="1"/>
</dbReference>